<sequence>MSPLTRTLLPVSTFLALISSAPGALIYYFDFENPGNLGESEGSHPGAAVVSAGVTSLAEGTSGSGATFSSGSSLQMPVSLAPGDFPQLTWGAWVRPSSSTPIQTILSHDNGGYDRSLVIDNRLGLSGTTTTSYGAYGGSSHGVHNSGVAVTPGEWTFVAAAYDQGNNLMRLHVGDQVFTLATSFTNDSGTTTLLGGNPSFGEYFVGDMDEVFIYDSFLSSAQVETLRLNGVPEPSSLGLVALGLLLANSRRRQS</sequence>
<evidence type="ECO:0000313" key="5">
    <source>
        <dbReference type="Proteomes" id="UP000604083"/>
    </source>
</evidence>
<dbReference type="EMBL" id="JAENIO010000041">
    <property type="protein sequence ID" value="MBK1835111.1"/>
    <property type="molecule type" value="Genomic_DNA"/>
</dbReference>
<reference evidence="4" key="1">
    <citation type="submission" date="2021-01" db="EMBL/GenBank/DDBJ databases">
        <title>Modified the classification status of verrucomicrobia.</title>
        <authorList>
            <person name="Feng X."/>
        </authorList>
    </citation>
    <scope>NUCLEOTIDE SEQUENCE</scope>
    <source>
        <strain evidence="4">KCTC 12986</strain>
    </source>
</reference>
<evidence type="ECO:0000256" key="2">
    <source>
        <dbReference type="ARBA" id="ARBA00023157"/>
    </source>
</evidence>
<accession>A0A934VNH5</accession>
<dbReference type="InterPro" id="IPR006558">
    <property type="entry name" value="LamG-like"/>
</dbReference>
<dbReference type="Proteomes" id="UP000604083">
    <property type="component" value="Unassembled WGS sequence"/>
</dbReference>
<comment type="caution">
    <text evidence="4">The sequence shown here is derived from an EMBL/GenBank/DDBJ whole genome shotgun (WGS) entry which is preliminary data.</text>
</comment>
<dbReference type="NCBIfam" id="TIGR02595">
    <property type="entry name" value="PEP_CTERM"/>
    <property type="match status" value="1"/>
</dbReference>
<dbReference type="InterPro" id="IPR013424">
    <property type="entry name" value="Ice-binding_C"/>
</dbReference>
<dbReference type="InterPro" id="IPR013320">
    <property type="entry name" value="ConA-like_dom_sf"/>
</dbReference>
<dbReference type="AlphaFoldDB" id="A0A934VNH5"/>
<dbReference type="SMART" id="SM00560">
    <property type="entry name" value="LamGL"/>
    <property type="match status" value="1"/>
</dbReference>
<organism evidence="4 5">
    <name type="scientific">Roseibacillus ishigakijimensis</name>
    <dbReference type="NCBI Taxonomy" id="454146"/>
    <lineage>
        <taxon>Bacteria</taxon>
        <taxon>Pseudomonadati</taxon>
        <taxon>Verrucomicrobiota</taxon>
        <taxon>Verrucomicrobiia</taxon>
        <taxon>Verrucomicrobiales</taxon>
        <taxon>Verrucomicrobiaceae</taxon>
        <taxon>Roseibacillus</taxon>
    </lineage>
</organism>
<dbReference type="Pfam" id="PF07589">
    <property type="entry name" value="PEP-CTERM"/>
    <property type="match status" value="1"/>
</dbReference>
<feature type="domain" description="LamG-like jellyroll fold" evidence="3">
    <location>
        <begin position="86"/>
        <end position="221"/>
    </location>
</feature>
<dbReference type="RefSeq" id="WP_200392544.1">
    <property type="nucleotide sequence ID" value="NZ_JAENIO010000041.1"/>
</dbReference>
<evidence type="ECO:0000259" key="3">
    <source>
        <dbReference type="SMART" id="SM00560"/>
    </source>
</evidence>
<dbReference type="Pfam" id="PF13385">
    <property type="entry name" value="Laminin_G_3"/>
    <property type="match status" value="1"/>
</dbReference>
<evidence type="ECO:0000256" key="1">
    <source>
        <dbReference type="ARBA" id="ARBA00022729"/>
    </source>
</evidence>
<evidence type="ECO:0000313" key="4">
    <source>
        <dbReference type="EMBL" id="MBK1835111.1"/>
    </source>
</evidence>
<proteinExistence type="predicted"/>
<name>A0A934VNH5_9BACT</name>
<protein>
    <submittedName>
        <fullName evidence="4">LamG domain-containing protein</fullName>
    </submittedName>
</protein>
<keyword evidence="1" id="KW-0732">Signal</keyword>
<keyword evidence="5" id="KW-1185">Reference proteome</keyword>
<dbReference type="SUPFAM" id="SSF49899">
    <property type="entry name" value="Concanavalin A-like lectins/glucanases"/>
    <property type="match status" value="1"/>
</dbReference>
<keyword evidence="2" id="KW-1015">Disulfide bond</keyword>
<dbReference type="Gene3D" id="2.60.120.200">
    <property type="match status" value="1"/>
</dbReference>
<gene>
    <name evidence="4" type="ORF">JIN78_13655</name>
</gene>